<evidence type="ECO:0000259" key="8">
    <source>
        <dbReference type="Pfam" id="PF06808"/>
    </source>
</evidence>
<dbReference type="PANTHER" id="PTHR33362:SF4">
    <property type="entry name" value="2,3-DIKETO-L-GULONATE TRAP TRANSPORTER LARGE PERMEASE PROTEIN YIAN"/>
    <property type="match status" value="1"/>
</dbReference>
<keyword evidence="2" id="KW-1003">Cell membrane</keyword>
<feature type="transmembrane region" description="Helical" evidence="7">
    <location>
        <begin position="397"/>
        <end position="420"/>
    </location>
</feature>
<keyword evidence="5 7" id="KW-1133">Transmembrane helix</keyword>
<evidence type="ECO:0000256" key="7">
    <source>
        <dbReference type="RuleBase" id="RU369079"/>
    </source>
</evidence>
<keyword evidence="7" id="KW-0813">Transport</keyword>
<feature type="transmembrane region" description="Helical" evidence="7">
    <location>
        <begin position="271"/>
        <end position="293"/>
    </location>
</feature>
<dbReference type="OrthoDB" id="9777699at2"/>
<dbReference type="EMBL" id="MTJN01000002">
    <property type="protein sequence ID" value="OOV07566.1"/>
    <property type="molecule type" value="Genomic_DNA"/>
</dbReference>
<gene>
    <name evidence="9" type="ORF">RF819_13225</name>
</gene>
<feature type="transmembrane region" description="Helical" evidence="7">
    <location>
        <begin position="136"/>
        <end position="159"/>
    </location>
</feature>
<protein>
    <recommendedName>
        <fullName evidence="7">TRAP transporter large permease protein</fullName>
    </recommendedName>
</protein>
<dbReference type="AlphaFoldDB" id="A0A1T1ATX7"/>
<feature type="transmembrane region" description="Helical" evidence="7">
    <location>
        <begin position="6"/>
        <end position="33"/>
    </location>
</feature>
<feature type="transmembrane region" description="Helical" evidence="7">
    <location>
        <begin position="358"/>
        <end position="385"/>
    </location>
</feature>
<evidence type="ECO:0000256" key="1">
    <source>
        <dbReference type="ARBA" id="ARBA00004429"/>
    </source>
</evidence>
<evidence type="ECO:0000256" key="2">
    <source>
        <dbReference type="ARBA" id="ARBA00022475"/>
    </source>
</evidence>
<feature type="domain" description="TRAP C4-dicarboxylate transport system permease DctM subunit" evidence="8">
    <location>
        <begin position="7"/>
        <end position="414"/>
    </location>
</feature>
<comment type="subcellular location">
    <subcellularLocation>
        <location evidence="1 7">Cell inner membrane</location>
        <topology evidence="1 7">Multi-pass membrane protein</topology>
    </subcellularLocation>
</comment>
<keyword evidence="3 7" id="KW-0997">Cell inner membrane</keyword>
<dbReference type="RefSeq" id="WP_078365415.1">
    <property type="nucleotide sequence ID" value="NZ_MTJN01000002.1"/>
</dbReference>
<feature type="transmembrane region" description="Helical" evidence="7">
    <location>
        <begin position="335"/>
        <end position="352"/>
    </location>
</feature>
<feature type="transmembrane region" description="Helical" evidence="7">
    <location>
        <begin position="216"/>
        <end position="234"/>
    </location>
</feature>
<feature type="transmembrane region" description="Helical" evidence="7">
    <location>
        <begin position="165"/>
        <end position="190"/>
    </location>
</feature>
<comment type="similarity">
    <text evidence="7">Belongs to the TRAP transporter large permease family.</text>
</comment>
<feature type="transmembrane region" description="Helical" evidence="7">
    <location>
        <begin position="92"/>
        <end position="115"/>
    </location>
</feature>
<accession>A0A1T1ATX7</accession>
<dbReference type="Proteomes" id="UP000190750">
    <property type="component" value="Unassembled WGS sequence"/>
</dbReference>
<feature type="transmembrane region" description="Helical" evidence="7">
    <location>
        <begin position="54"/>
        <end position="72"/>
    </location>
</feature>
<dbReference type="GO" id="GO:0005886">
    <property type="term" value="C:plasma membrane"/>
    <property type="evidence" value="ECO:0007669"/>
    <property type="project" value="UniProtKB-SubCell"/>
</dbReference>
<feature type="transmembrane region" description="Helical" evidence="7">
    <location>
        <begin position="240"/>
        <end position="259"/>
    </location>
</feature>
<dbReference type="Pfam" id="PF06808">
    <property type="entry name" value="DctM"/>
    <property type="match status" value="1"/>
</dbReference>
<comment type="caution">
    <text evidence="9">The sequence shown here is derived from an EMBL/GenBank/DDBJ whole genome shotgun (WGS) entry which is preliminary data.</text>
</comment>
<dbReference type="NCBIfam" id="TIGR00786">
    <property type="entry name" value="dctM"/>
    <property type="match status" value="1"/>
</dbReference>
<reference evidence="9 10" key="1">
    <citation type="submission" date="2017-01" db="EMBL/GenBank/DDBJ databases">
        <title>Genome sequencing of Rhodoferax fermentans JCM 7819.</title>
        <authorList>
            <person name="Kim Y.J."/>
            <person name="Farh M.E.-A."/>
            <person name="Yang D.-C."/>
        </authorList>
    </citation>
    <scope>NUCLEOTIDE SEQUENCE [LARGE SCALE GENOMIC DNA]</scope>
    <source>
        <strain evidence="9 10">JCM 7819</strain>
    </source>
</reference>
<evidence type="ECO:0000256" key="5">
    <source>
        <dbReference type="ARBA" id="ARBA00022989"/>
    </source>
</evidence>
<evidence type="ECO:0000256" key="4">
    <source>
        <dbReference type="ARBA" id="ARBA00022692"/>
    </source>
</evidence>
<sequence>MSGILTLLFLVLMFLGMPVAFAIGISAVMFYIFGPVPPEIAVQKIATATQSFPLLAVPLFVFAGHLMNASGITSRLISLSTVLTGWMRGGLAQVAIMLSALMGGVSGSAVADAAMEARILGPDMIKRGYTRGYTSAVIAVGSLITATIPPSIGLILYGFMGNVSIGRLFVGGIVPGVLMTIVLMSVAYIVARRRGYTAELAKPPTFKEIANRMWECKWALMFPILLIVGIRYGIFTPSEAGAFAVAYAIFVGMVIYRELSLDALLNALRHAVSDIGMIMLIIMFSSMIGYMITLEGVPQDAASFLVGITENRIALMLLLITFIIVLGMFLEATVIVLLVTPILMPIIMRVGIDPVHFGLVMMTCVTLGGMTPPVGVAMFTVCGILKCPMDEYIKEAFPLLAAVIGLVILMIVWPTSVLYLPNLVFGAG</sequence>
<organism evidence="9 10">
    <name type="scientific">Rhodoferax fermentans</name>
    <dbReference type="NCBI Taxonomy" id="28066"/>
    <lineage>
        <taxon>Bacteria</taxon>
        <taxon>Pseudomonadati</taxon>
        <taxon>Pseudomonadota</taxon>
        <taxon>Betaproteobacteria</taxon>
        <taxon>Burkholderiales</taxon>
        <taxon>Comamonadaceae</taxon>
        <taxon>Rhodoferax</taxon>
    </lineage>
</organism>
<evidence type="ECO:0000256" key="6">
    <source>
        <dbReference type="ARBA" id="ARBA00023136"/>
    </source>
</evidence>
<feature type="transmembrane region" description="Helical" evidence="7">
    <location>
        <begin position="313"/>
        <end position="330"/>
    </location>
</feature>
<comment type="function">
    <text evidence="7">Part of the tripartite ATP-independent periplasmic (TRAP) transport system.</text>
</comment>
<dbReference type="PIRSF" id="PIRSF006066">
    <property type="entry name" value="HI0050"/>
    <property type="match status" value="1"/>
</dbReference>
<dbReference type="PANTHER" id="PTHR33362">
    <property type="entry name" value="SIALIC ACID TRAP TRANSPORTER PERMEASE PROTEIN SIAT-RELATED"/>
    <property type="match status" value="1"/>
</dbReference>
<dbReference type="InterPro" id="IPR004681">
    <property type="entry name" value="TRAP_DctM"/>
</dbReference>
<proteinExistence type="inferred from homology"/>
<evidence type="ECO:0000313" key="10">
    <source>
        <dbReference type="Proteomes" id="UP000190750"/>
    </source>
</evidence>
<comment type="subunit">
    <text evidence="7">The complex comprises the extracytoplasmic solute receptor protein and the two transmembrane proteins.</text>
</comment>
<keyword evidence="6 7" id="KW-0472">Membrane</keyword>
<dbReference type="GO" id="GO:0022857">
    <property type="term" value="F:transmembrane transporter activity"/>
    <property type="evidence" value="ECO:0007669"/>
    <property type="project" value="UniProtKB-UniRule"/>
</dbReference>
<dbReference type="InterPro" id="IPR010656">
    <property type="entry name" value="DctM"/>
</dbReference>
<evidence type="ECO:0000256" key="3">
    <source>
        <dbReference type="ARBA" id="ARBA00022519"/>
    </source>
</evidence>
<dbReference type="STRING" id="28066.RF819_13225"/>
<evidence type="ECO:0000313" key="9">
    <source>
        <dbReference type="EMBL" id="OOV07566.1"/>
    </source>
</evidence>
<keyword evidence="4 7" id="KW-0812">Transmembrane</keyword>
<keyword evidence="10" id="KW-1185">Reference proteome</keyword>
<name>A0A1T1ATX7_RHOFE</name>